<dbReference type="Pfam" id="PF01494">
    <property type="entry name" value="FAD_binding_3"/>
    <property type="match status" value="1"/>
</dbReference>
<dbReference type="PANTHER" id="PTHR42685">
    <property type="entry name" value="GERANYLGERANYL DIPHOSPHATE REDUCTASE"/>
    <property type="match status" value="1"/>
</dbReference>
<dbReference type="AlphaFoldDB" id="A0A4Q7M8Q9"/>
<evidence type="ECO:0000259" key="1">
    <source>
        <dbReference type="Pfam" id="PF01494"/>
    </source>
</evidence>
<gene>
    <name evidence="2" type="ORF">EV386_3420</name>
</gene>
<proteinExistence type="predicted"/>
<name>A0A4Q7M8Q9_9MICO</name>
<dbReference type="Gene3D" id="3.50.50.60">
    <property type="entry name" value="FAD/NAD(P)-binding domain"/>
    <property type="match status" value="1"/>
</dbReference>
<feature type="domain" description="FAD-binding" evidence="1">
    <location>
        <begin position="8"/>
        <end position="186"/>
    </location>
</feature>
<reference evidence="2 3" key="1">
    <citation type="submission" date="2019-02" db="EMBL/GenBank/DDBJ databases">
        <title>Sequencing the genomes of 1000 actinobacteria strains.</title>
        <authorList>
            <person name="Klenk H.-P."/>
        </authorList>
    </citation>
    <scope>NUCLEOTIDE SEQUENCE [LARGE SCALE GENOMIC DNA]</scope>
    <source>
        <strain evidence="2 3">DSM 16932</strain>
    </source>
</reference>
<keyword evidence="3" id="KW-1185">Reference proteome</keyword>
<dbReference type="InterPro" id="IPR011777">
    <property type="entry name" value="Geranylgeranyl_Rdtase_fam"/>
</dbReference>
<dbReference type="InterPro" id="IPR002938">
    <property type="entry name" value="FAD-bd"/>
</dbReference>
<dbReference type="NCBIfam" id="TIGR02032">
    <property type="entry name" value="GG-red-SF"/>
    <property type="match status" value="1"/>
</dbReference>
<protein>
    <submittedName>
        <fullName evidence="2">Geranylgeranyl reductase family protein</fullName>
    </submittedName>
</protein>
<evidence type="ECO:0000313" key="2">
    <source>
        <dbReference type="EMBL" id="RZS63062.1"/>
    </source>
</evidence>
<organism evidence="2 3">
    <name type="scientific">Xylanimonas ulmi</name>
    <dbReference type="NCBI Taxonomy" id="228973"/>
    <lineage>
        <taxon>Bacteria</taxon>
        <taxon>Bacillati</taxon>
        <taxon>Actinomycetota</taxon>
        <taxon>Actinomycetes</taxon>
        <taxon>Micrococcales</taxon>
        <taxon>Promicromonosporaceae</taxon>
        <taxon>Xylanimonas</taxon>
    </lineage>
</organism>
<dbReference type="EMBL" id="SGWX01000001">
    <property type="protein sequence ID" value="RZS63062.1"/>
    <property type="molecule type" value="Genomic_DNA"/>
</dbReference>
<dbReference type="GO" id="GO:0071949">
    <property type="term" value="F:FAD binding"/>
    <property type="evidence" value="ECO:0007669"/>
    <property type="project" value="InterPro"/>
</dbReference>
<dbReference type="InterPro" id="IPR050407">
    <property type="entry name" value="Geranylgeranyl_reductase"/>
</dbReference>
<dbReference type="InterPro" id="IPR036188">
    <property type="entry name" value="FAD/NAD-bd_sf"/>
</dbReference>
<dbReference type="GO" id="GO:0016628">
    <property type="term" value="F:oxidoreductase activity, acting on the CH-CH group of donors, NAD or NADP as acceptor"/>
    <property type="evidence" value="ECO:0007669"/>
    <property type="project" value="InterPro"/>
</dbReference>
<accession>A0A4Q7M8Q9</accession>
<comment type="caution">
    <text evidence="2">The sequence shown here is derived from an EMBL/GenBank/DDBJ whole genome shotgun (WGS) entry which is preliminary data.</text>
</comment>
<dbReference type="Proteomes" id="UP000293852">
    <property type="component" value="Unassembled WGS sequence"/>
</dbReference>
<dbReference type="SUPFAM" id="SSF51905">
    <property type="entry name" value="FAD/NAD(P)-binding domain"/>
    <property type="match status" value="1"/>
</dbReference>
<dbReference type="RefSeq" id="WP_278025458.1">
    <property type="nucleotide sequence ID" value="NZ_SGWX01000001.1"/>
</dbReference>
<dbReference type="PANTHER" id="PTHR42685:SF22">
    <property type="entry name" value="CONDITIONED MEDIUM FACTOR RECEPTOR 1"/>
    <property type="match status" value="1"/>
</dbReference>
<sequence>MRAGANDDADVIVVGAGPAGSSTAHWCACAGLDVLLLEKAAFPRDKICGDGLTPRAVAELVRMGVDIDPADGWIRNEGLRVFAGRRSWELPWPEVAAFPGYGMARSRMTFDHLLAQHAQRSGAKLLERTKVTGPLTDERTGRVVGVRAQAADRREVVYRAPVVVAADGVSSRFATSLGIARRDDRPLGTAYRTYFRTDGPSGPTARHADSWMESHLELWSGQPGKSDLLPGYGWIFALGDGTVNVGLGSVSSTPQRQSAVGHDYRALLQRWVEGAPEAWGLSPESQLGPIRGAALPMGFNRAPMYRDGTILVGDAAGMVSPFNGEGIAYALQAGRVAADAIAQARTRTSDAAREAVLGGYAERMRADLGGYYTLGRAFVRLIEHPAIMRFGTRYALPVPVVMQFVVKLLSDCYEPRGGDWVDRLISALTRVVPAA</sequence>
<evidence type="ECO:0000313" key="3">
    <source>
        <dbReference type="Proteomes" id="UP000293852"/>
    </source>
</evidence>
<dbReference type="PRINTS" id="PR00420">
    <property type="entry name" value="RNGMNOXGNASE"/>
</dbReference>